<keyword evidence="3" id="KW-0677">Repeat</keyword>
<proteinExistence type="inferred from homology"/>
<dbReference type="PROSITE" id="PS00678">
    <property type="entry name" value="WD_REPEATS_1"/>
    <property type="match status" value="1"/>
</dbReference>
<evidence type="ECO:0000256" key="3">
    <source>
        <dbReference type="ARBA" id="ARBA00022737"/>
    </source>
</evidence>
<name>A0ABR1C109_NECAM</name>
<feature type="repeat" description="WD" evidence="4">
    <location>
        <begin position="166"/>
        <end position="199"/>
    </location>
</feature>
<dbReference type="PROSITE" id="PS50294">
    <property type="entry name" value="WD_REPEATS_REGION"/>
    <property type="match status" value="1"/>
</dbReference>
<dbReference type="PANTHER" id="PTHR44411">
    <property type="entry name" value="THO COMPLEX SUBUNIT 6 HOMOLOG"/>
    <property type="match status" value="1"/>
</dbReference>
<evidence type="ECO:0000313" key="5">
    <source>
        <dbReference type="EMBL" id="KAK6732244.1"/>
    </source>
</evidence>
<evidence type="ECO:0000256" key="2">
    <source>
        <dbReference type="ARBA" id="ARBA00022574"/>
    </source>
</evidence>
<accession>A0ABR1C109</accession>
<dbReference type="PANTHER" id="PTHR44411:SF1">
    <property type="entry name" value="THO COMPLEX SUBUNIT 6 HOMOLOG"/>
    <property type="match status" value="1"/>
</dbReference>
<dbReference type="Proteomes" id="UP001303046">
    <property type="component" value="Unassembled WGS sequence"/>
</dbReference>
<dbReference type="SUPFAM" id="SSF50978">
    <property type="entry name" value="WD40 repeat-like"/>
    <property type="match status" value="1"/>
</dbReference>
<dbReference type="Gene3D" id="2.130.10.10">
    <property type="entry name" value="YVTN repeat-like/Quinoprotein amine dehydrogenase"/>
    <property type="match status" value="1"/>
</dbReference>
<dbReference type="EMBL" id="JAVFWL010000002">
    <property type="protein sequence ID" value="KAK6732244.1"/>
    <property type="molecule type" value="Genomic_DNA"/>
</dbReference>
<dbReference type="Pfam" id="PF00400">
    <property type="entry name" value="WD40"/>
    <property type="match status" value="2"/>
</dbReference>
<keyword evidence="6" id="KW-1185">Reference proteome</keyword>
<dbReference type="PROSITE" id="PS50082">
    <property type="entry name" value="WD_REPEATS_2"/>
    <property type="match status" value="1"/>
</dbReference>
<dbReference type="InterPro" id="IPR015943">
    <property type="entry name" value="WD40/YVTN_repeat-like_dom_sf"/>
</dbReference>
<evidence type="ECO:0000256" key="1">
    <source>
        <dbReference type="ARBA" id="ARBA00009728"/>
    </source>
</evidence>
<organism evidence="5 6">
    <name type="scientific">Necator americanus</name>
    <name type="common">Human hookworm</name>
    <dbReference type="NCBI Taxonomy" id="51031"/>
    <lineage>
        <taxon>Eukaryota</taxon>
        <taxon>Metazoa</taxon>
        <taxon>Ecdysozoa</taxon>
        <taxon>Nematoda</taxon>
        <taxon>Chromadorea</taxon>
        <taxon>Rhabditida</taxon>
        <taxon>Rhabditina</taxon>
        <taxon>Rhabditomorpha</taxon>
        <taxon>Strongyloidea</taxon>
        <taxon>Ancylostomatidae</taxon>
        <taxon>Bunostominae</taxon>
        <taxon>Necator</taxon>
    </lineage>
</organism>
<gene>
    <name evidence="5" type="primary">Necator_chrII.g4352</name>
    <name evidence="5" type="ORF">RB195_016560</name>
</gene>
<dbReference type="InterPro" id="IPR019775">
    <property type="entry name" value="WD40_repeat_CS"/>
</dbReference>
<comment type="caution">
    <text evidence="5">The sequence shown here is derived from an EMBL/GenBank/DDBJ whole genome shotgun (WGS) entry which is preliminary data.</text>
</comment>
<keyword evidence="2 4" id="KW-0853">WD repeat</keyword>
<protein>
    <recommendedName>
        <fullName evidence="7">WD domain, G-beta repeat protein</fullName>
    </recommendedName>
</protein>
<sequence>MVSTSRKMRVSTARLRHYMKIYRLAASPDETWLAASDNLCRVCLFKLSDCLSSNASDESRRLSHFIQLQDPVFAMKTVDQLLVCGDATGRVFAYDWAEIVKRNDAVPKTVFSFGVFDGTQPSVAGPHEVNGLLYCPEKERLYVGGAADNAVREYDINVPNKPIRLFMGHHGAVCELGSASREQLLSASADGSVRVWDIRKKMGSHVIKVADEAKVSRPEFGKCISALSVDNKFMVCGGGVNLGIWHLGMYSLAAPMEAANVRHLTCEMTTDKILTGSMHPVLSQWDHAGKKLSDVRGKPQSIYSILQTNAVSFTAGDSSLIDVYLNLGYVAFSLDALPLE</sequence>
<dbReference type="SMART" id="SM00320">
    <property type="entry name" value="WD40"/>
    <property type="match status" value="4"/>
</dbReference>
<evidence type="ECO:0008006" key="7">
    <source>
        <dbReference type="Google" id="ProtNLM"/>
    </source>
</evidence>
<dbReference type="InterPro" id="IPR042626">
    <property type="entry name" value="THOC6"/>
</dbReference>
<dbReference type="InterPro" id="IPR001680">
    <property type="entry name" value="WD40_rpt"/>
</dbReference>
<reference evidence="5 6" key="1">
    <citation type="submission" date="2023-08" db="EMBL/GenBank/DDBJ databases">
        <title>A Necator americanus chromosomal reference genome.</title>
        <authorList>
            <person name="Ilik V."/>
            <person name="Petrzelkova K.J."/>
            <person name="Pardy F."/>
            <person name="Fuh T."/>
            <person name="Niatou-Singa F.S."/>
            <person name="Gouil Q."/>
            <person name="Baker L."/>
            <person name="Ritchie M.E."/>
            <person name="Jex A.R."/>
            <person name="Gazzola D."/>
            <person name="Li H."/>
            <person name="Toshio Fujiwara R."/>
            <person name="Zhan B."/>
            <person name="Aroian R.V."/>
            <person name="Pafco B."/>
            <person name="Schwarz E.M."/>
        </authorList>
    </citation>
    <scope>NUCLEOTIDE SEQUENCE [LARGE SCALE GENOMIC DNA]</scope>
    <source>
        <strain evidence="5 6">Aroian</strain>
        <tissue evidence="5">Whole animal</tissue>
    </source>
</reference>
<comment type="similarity">
    <text evidence="1">Belongs to the WD repeat THOC6 family.</text>
</comment>
<evidence type="ECO:0000313" key="6">
    <source>
        <dbReference type="Proteomes" id="UP001303046"/>
    </source>
</evidence>
<evidence type="ECO:0000256" key="4">
    <source>
        <dbReference type="PROSITE-ProRule" id="PRU00221"/>
    </source>
</evidence>
<dbReference type="InterPro" id="IPR036322">
    <property type="entry name" value="WD40_repeat_dom_sf"/>
</dbReference>